<protein>
    <submittedName>
        <fullName evidence="6">N-methyl-L-tryptophan oxidase</fullName>
    </submittedName>
</protein>
<dbReference type="InterPro" id="IPR006076">
    <property type="entry name" value="FAD-dep_OxRdtase"/>
</dbReference>
<dbReference type="Gene3D" id="3.50.50.60">
    <property type="entry name" value="FAD/NAD(P)-binding domain"/>
    <property type="match status" value="1"/>
</dbReference>
<proteinExistence type="predicted"/>
<name>A0A364V770_9CORY</name>
<keyword evidence="3" id="KW-0274">FAD</keyword>
<reference evidence="6 7" key="1">
    <citation type="journal article" date="2018" name="Syst. Appl. Microbiol.">
        <title>Corynebacterium heidelbergense sp. nov., isolated from the preen glands of Egyptian geese (Alopochen aegyptiacus).</title>
        <authorList>
            <person name="Braun M.S."/>
            <person name="Wang E."/>
            <person name="Zimmermann S."/>
            <person name="Wink M."/>
        </authorList>
    </citation>
    <scope>NUCLEOTIDE SEQUENCE [LARGE SCALE GENOMIC DNA]</scope>
    <source>
        <strain evidence="6 7">647</strain>
    </source>
</reference>
<dbReference type="SUPFAM" id="SSF54373">
    <property type="entry name" value="FAD-linked reductases, C-terminal domain"/>
    <property type="match status" value="1"/>
</dbReference>
<dbReference type="AlphaFoldDB" id="A0A364V770"/>
<keyword evidence="2" id="KW-0285">Flavoprotein</keyword>
<evidence type="ECO:0000256" key="4">
    <source>
        <dbReference type="ARBA" id="ARBA00023002"/>
    </source>
</evidence>
<dbReference type="NCBIfam" id="NF008425">
    <property type="entry name" value="PRK11259.1"/>
    <property type="match status" value="1"/>
</dbReference>
<dbReference type="Proteomes" id="UP000251577">
    <property type="component" value="Unassembled WGS sequence"/>
</dbReference>
<comment type="caution">
    <text evidence="6">The sequence shown here is derived from an EMBL/GenBank/DDBJ whole genome shotgun (WGS) entry which is preliminary data.</text>
</comment>
<evidence type="ECO:0000313" key="6">
    <source>
        <dbReference type="EMBL" id="RAV32454.1"/>
    </source>
</evidence>
<dbReference type="InterPro" id="IPR045170">
    <property type="entry name" value="MTOX"/>
</dbReference>
<dbReference type="PANTHER" id="PTHR10961">
    <property type="entry name" value="PEROXISOMAL SARCOSINE OXIDASE"/>
    <property type="match status" value="1"/>
</dbReference>
<comment type="cofactor">
    <cofactor evidence="1">
        <name>FAD</name>
        <dbReference type="ChEBI" id="CHEBI:57692"/>
    </cofactor>
</comment>
<dbReference type="InterPro" id="IPR002204">
    <property type="entry name" value="3-OH-isobutyrate_DH-rel_CS"/>
</dbReference>
<organism evidence="6 7">
    <name type="scientific">Corynebacterium heidelbergense</name>
    <dbReference type="NCBI Taxonomy" id="2055947"/>
    <lineage>
        <taxon>Bacteria</taxon>
        <taxon>Bacillati</taxon>
        <taxon>Actinomycetota</taxon>
        <taxon>Actinomycetes</taxon>
        <taxon>Mycobacteriales</taxon>
        <taxon>Corynebacteriaceae</taxon>
        <taxon>Corynebacterium</taxon>
    </lineage>
</organism>
<evidence type="ECO:0000256" key="1">
    <source>
        <dbReference type="ARBA" id="ARBA00001974"/>
    </source>
</evidence>
<dbReference type="InterPro" id="IPR036188">
    <property type="entry name" value="FAD/NAD-bd_sf"/>
</dbReference>
<sequence>MDVDVIVVGLGSMGSAAVDHLAARGVNVLGFEQFGPVHQLGSHHGGSRIVRLSYFEHPSYVPLLRRAFELWDDLQGYAESEGEERVIHYCGGLYAGSPDCATYAGSLLAAREHGLDVELLTADECNRRFPQFTLAKEEVALFEKKAGFVRPELTVGLQLRRAAAHGADLRFNQKVREVTDSGGSQGVAVTTEEGTFRAPKAIITAGAWAPKLFESASIPQFAERQVMYWFTPTDAEGDPTALAETFASGPVYIHETTDTAQIYGFPASDGPEGGAKVAFFRKGRPTDPDEVDRVVTEEEVAAMQQRLTSFAPALAAGALVDAKACMYTTTPDEHFVIGPHPSPTSPNTAIACGFSGHGFKFVPVVGEILADLALTGETAHDISLFDPLRFSEVRAAQKPAAELR</sequence>
<dbReference type="PROSITE" id="PS00895">
    <property type="entry name" value="3_HYDROXYISOBUT_DH"/>
    <property type="match status" value="1"/>
</dbReference>
<dbReference type="Pfam" id="PF01266">
    <property type="entry name" value="DAO"/>
    <property type="match status" value="1"/>
</dbReference>
<evidence type="ECO:0000259" key="5">
    <source>
        <dbReference type="Pfam" id="PF01266"/>
    </source>
</evidence>
<feature type="domain" description="FAD dependent oxidoreductase" evidence="5">
    <location>
        <begin position="4"/>
        <end position="372"/>
    </location>
</feature>
<gene>
    <name evidence="6" type="ORF">DLJ54_03330</name>
</gene>
<dbReference type="GO" id="GO:0050660">
    <property type="term" value="F:flavin adenine dinucleotide binding"/>
    <property type="evidence" value="ECO:0007669"/>
    <property type="project" value="InterPro"/>
</dbReference>
<evidence type="ECO:0000313" key="7">
    <source>
        <dbReference type="Proteomes" id="UP000251577"/>
    </source>
</evidence>
<keyword evidence="7" id="KW-1185">Reference proteome</keyword>
<evidence type="ECO:0000256" key="2">
    <source>
        <dbReference type="ARBA" id="ARBA00022630"/>
    </source>
</evidence>
<dbReference type="EMBL" id="QHCV01000022">
    <property type="protein sequence ID" value="RAV32454.1"/>
    <property type="molecule type" value="Genomic_DNA"/>
</dbReference>
<dbReference type="Gene3D" id="3.30.9.10">
    <property type="entry name" value="D-Amino Acid Oxidase, subunit A, domain 2"/>
    <property type="match status" value="1"/>
</dbReference>
<dbReference type="GO" id="GO:0008115">
    <property type="term" value="F:sarcosine oxidase activity"/>
    <property type="evidence" value="ECO:0007669"/>
    <property type="project" value="TreeGrafter"/>
</dbReference>
<accession>A0A364V770</accession>
<dbReference type="SUPFAM" id="SSF51905">
    <property type="entry name" value="FAD/NAD(P)-binding domain"/>
    <property type="match status" value="1"/>
</dbReference>
<evidence type="ECO:0000256" key="3">
    <source>
        <dbReference type="ARBA" id="ARBA00022827"/>
    </source>
</evidence>
<dbReference type="PANTHER" id="PTHR10961:SF7">
    <property type="entry name" value="FAD DEPENDENT OXIDOREDUCTASE DOMAIN-CONTAINING PROTEIN"/>
    <property type="match status" value="1"/>
</dbReference>
<keyword evidence="4" id="KW-0560">Oxidoreductase</keyword>